<feature type="region of interest" description="Disordered" evidence="1">
    <location>
        <begin position="192"/>
        <end position="228"/>
    </location>
</feature>
<evidence type="ECO:0000313" key="4">
    <source>
        <dbReference type="Proteomes" id="UP000826195"/>
    </source>
</evidence>
<evidence type="ECO:0000313" key="3">
    <source>
        <dbReference type="EMBL" id="KAH0557238.1"/>
    </source>
</evidence>
<accession>A0AAV7IT34</accession>
<proteinExistence type="predicted"/>
<dbReference type="Pfam" id="PF00625">
    <property type="entry name" value="Guanylate_kin"/>
    <property type="match status" value="1"/>
</dbReference>
<evidence type="ECO:0000259" key="2">
    <source>
        <dbReference type="PROSITE" id="PS50052"/>
    </source>
</evidence>
<reference evidence="3 4" key="1">
    <citation type="journal article" date="2021" name="J. Hered.">
        <title>A chromosome-level genome assembly of the parasitoid wasp, Cotesia glomerata (Hymenoptera: Braconidae).</title>
        <authorList>
            <person name="Pinto B.J."/>
            <person name="Weis J.J."/>
            <person name="Gamble T."/>
            <person name="Ode P.J."/>
            <person name="Paul R."/>
            <person name="Zaspel J.M."/>
        </authorList>
    </citation>
    <scope>NUCLEOTIDE SEQUENCE [LARGE SCALE GENOMIC DNA]</scope>
    <source>
        <strain evidence="3">CgM1</strain>
    </source>
</reference>
<dbReference type="InterPro" id="IPR008144">
    <property type="entry name" value="Guanylate_kin-like_dom"/>
</dbReference>
<dbReference type="InterPro" id="IPR008145">
    <property type="entry name" value="GK/Ca_channel_bsu"/>
</dbReference>
<dbReference type="EMBL" id="JAHXZJ010000747">
    <property type="protein sequence ID" value="KAH0557238.1"/>
    <property type="molecule type" value="Genomic_DNA"/>
</dbReference>
<dbReference type="AlphaFoldDB" id="A0AAV7IT34"/>
<dbReference type="PANTHER" id="PTHR23122">
    <property type="entry name" value="MEMBRANE-ASSOCIATED GUANYLATE KINASE MAGUK"/>
    <property type="match status" value="1"/>
</dbReference>
<feature type="domain" description="Guanylate kinase-like" evidence="2">
    <location>
        <begin position="24"/>
        <end position="168"/>
    </location>
</feature>
<dbReference type="InterPro" id="IPR050716">
    <property type="entry name" value="MAGUK"/>
</dbReference>
<dbReference type="InterPro" id="IPR027417">
    <property type="entry name" value="P-loop_NTPase"/>
</dbReference>
<name>A0AAV7IT34_COTGL</name>
<comment type="caution">
    <text evidence="3">The sequence shown here is derived from an EMBL/GenBank/DDBJ whole genome shotgun (WGS) entry which is preliminary data.</text>
</comment>
<dbReference type="Gene3D" id="3.40.50.300">
    <property type="entry name" value="P-loop containing nucleotide triphosphate hydrolases"/>
    <property type="match status" value="1"/>
</dbReference>
<protein>
    <recommendedName>
        <fullName evidence="2">Guanylate kinase-like domain-containing protein</fullName>
    </recommendedName>
</protein>
<keyword evidence="4" id="KW-1185">Reference proteome</keyword>
<gene>
    <name evidence="3" type="ORF">KQX54_002108</name>
</gene>
<dbReference type="PROSITE" id="PS50052">
    <property type="entry name" value="GUANYLATE_KINASE_2"/>
    <property type="match status" value="1"/>
</dbReference>
<dbReference type="SMART" id="SM00072">
    <property type="entry name" value="GuKc"/>
    <property type="match status" value="1"/>
</dbReference>
<dbReference type="PROSITE" id="PS00856">
    <property type="entry name" value="GUANYLATE_KINASE_1"/>
    <property type="match status" value="1"/>
</dbReference>
<dbReference type="SUPFAM" id="SSF52540">
    <property type="entry name" value="P-loop containing nucleoside triphosphate hydrolases"/>
    <property type="match status" value="1"/>
</dbReference>
<dbReference type="InterPro" id="IPR020590">
    <property type="entry name" value="Guanylate_kinase_CS"/>
</dbReference>
<organism evidence="3 4">
    <name type="scientific">Cotesia glomerata</name>
    <name type="common">Lepidopteran parasitic wasp</name>
    <name type="synonym">Apanteles glomeratus</name>
    <dbReference type="NCBI Taxonomy" id="32391"/>
    <lineage>
        <taxon>Eukaryota</taxon>
        <taxon>Metazoa</taxon>
        <taxon>Ecdysozoa</taxon>
        <taxon>Arthropoda</taxon>
        <taxon>Hexapoda</taxon>
        <taxon>Insecta</taxon>
        <taxon>Pterygota</taxon>
        <taxon>Neoptera</taxon>
        <taxon>Endopterygota</taxon>
        <taxon>Hymenoptera</taxon>
        <taxon>Apocrita</taxon>
        <taxon>Ichneumonoidea</taxon>
        <taxon>Braconidae</taxon>
        <taxon>Microgastrinae</taxon>
        <taxon>Cotesia</taxon>
    </lineage>
</organism>
<evidence type="ECO:0000256" key="1">
    <source>
        <dbReference type="SAM" id="MobiDB-lite"/>
    </source>
</evidence>
<dbReference type="Proteomes" id="UP000826195">
    <property type="component" value="Unassembled WGS sequence"/>
</dbReference>
<sequence length="266" mass="29740">MFDDIDVTTDCRACKMTGWPFCLLSNRLISESPNRLSHRESTKDPHDRIICIRDTTRPPRNDEESGRNYYFVTHDEMMTDISANEYLEYGTHEDAMYGTKLDTIRKIHEEGKMAILDVEPQALKILRTAEFAPYVVFIAAPIVQNLNDTDGPIIKDRGSQSTQPTIKDQGFKGFKDATIKPRNPRMQTRIQGVNQGPVNKGKTRTTGKRTSGPAKWKRGPGAPGLGMETNSKRVSLLLCRPGFPGFPKSLALRSQMKAGAINIVNG</sequence>